<keyword evidence="2" id="KW-1185">Reference proteome</keyword>
<proteinExistence type="predicted"/>
<evidence type="ECO:0000313" key="2">
    <source>
        <dbReference type="Proteomes" id="UP001652660"/>
    </source>
</evidence>
<gene>
    <name evidence="3" type="primary">LOC113687524</name>
</gene>
<dbReference type="Pfam" id="PF00931">
    <property type="entry name" value="NB-ARC"/>
    <property type="match status" value="1"/>
</dbReference>
<dbReference type="Gene3D" id="3.40.50.300">
    <property type="entry name" value="P-loop containing nucleotide triphosphate hydrolases"/>
    <property type="match status" value="1"/>
</dbReference>
<dbReference type="GeneID" id="113687524"/>
<organism evidence="2 3">
    <name type="scientific">Coffea arabica</name>
    <name type="common">Arabian coffee</name>
    <dbReference type="NCBI Taxonomy" id="13443"/>
    <lineage>
        <taxon>Eukaryota</taxon>
        <taxon>Viridiplantae</taxon>
        <taxon>Streptophyta</taxon>
        <taxon>Embryophyta</taxon>
        <taxon>Tracheophyta</taxon>
        <taxon>Spermatophyta</taxon>
        <taxon>Magnoliopsida</taxon>
        <taxon>eudicotyledons</taxon>
        <taxon>Gunneridae</taxon>
        <taxon>Pentapetalae</taxon>
        <taxon>asterids</taxon>
        <taxon>lamiids</taxon>
        <taxon>Gentianales</taxon>
        <taxon>Rubiaceae</taxon>
        <taxon>Ixoroideae</taxon>
        <taxon>Gardenieae complex</taxon>
        <taxon>Bertiereae - Coffeeae clade</taxon>
        <taxon>Coffeeae</taxon>
        <taxon>Coffea</taxon>
    </lineage>
</organism>
<dbReference type="SUPFAM" id="SSF52540">
    <property type="entry name" value="P-loop containing nucleoside triphosphate hydrolases"/>
    <property type="match status" value="1"/>
</dbReference>
<feature type="domain" description="NB-ARC" evidence="1">
    <location>
        <begin position="14"/>
        <end position="129"/>
    </location>
</feature>
<dbReference type="InterPro" id="IPR002182">
    <property type="entry name" value="NB-ARC"/>
</dbReference>
<evidence type="ECO:0000313" key="3">
    <source>
        <dbReference type="RefSeq" id="XP_071905871.1"/>
    </source>
</evidence>
<dbReference type="InterPro" id="IPR027417">
    <property type="entry name" value="P-loop_NTPase"/>
</dbReference>
<evidence type="ECO:0000259" key="1">
    <source>
        <dbReference type="Pfam" id="PF00931"/>
    </source>
</evidence>
<name>A0ABM4UF02_COFAR</name>
<accession>A0ABM4UF02</accession>
<reference evidence="3" key="1">
    <citation type="submission" date="2025-08" db="UniProtKB">
        <authorList>
            <consortium name="RefSeq"/>
        </authorList>
    </citation>
    <scope>IDENTIFICATION</scope>
    <source>
        <tissue evidence="3">Leaves</tissue>
    </source>
</reference>
<sequence>MESLDSGRRRLQESVSKDYNKKEVLISVLSAFIKDIRDHNMSVKDLVAKVRETLKYEYLIVMDDVGDTKAWEDLKDAFPDYSKGSRVLIITPQVSVAQRAATKTDPYPLRFMKQEEAEELLRTKIFNENECPQKL</sequence>
<protein>
    <submittedName>
        <fullName evidence="3">Late blight resistance protein homolog R1A-3</fullName>
    </submittedName>
</protein>
<dbReference type="Proteomes" id="UP001652660">
    <property type="component" value="Chromosome 5e"/>
</dbReference>
<dbReference type="RefSeq" id="XP_071905871.1">
    <property type="nucleotide sequence ID" value="XM_072049770.1"/>
</dbReference>